<organism evidence="1 2">
    <name type="scientific">Ensete ventricosum</name>
    <name type="common">Abyssinian banana</name>
    <name type="synonym">Musa ensete</name>
    <dbReference type="NCBI Taxonomy" id="4639"/>
    <lineage>
        <taxon>Eukaryota</taxon>
        <taxon>Viridiplantae</taxon>
        <taxon>Streptophyta</taxon>
        <taxon>Embryophyta</taxon>
        <taxon>Tracheophyta</taxon>
        <taxon>Spermatophyta</taxon>
        <taxon>Magnoliopsida</taxon>
        <taxon>Liliopsida</taxon>
        <taxon>Zingiberales</taxon>
        <taxon>Musaceae</taxon>
        <taxon>Ensete</taxon>
    </lineage>
</organism>
<protein>
    <submittedName>
        <fullName evidence="1">Uncharacterized protein</fullName>
    </submittedName>
</protein>
<name>A0A426ZM15_ENSVE</name>
<dbReference type="Proteomes" id="UP000287651">
    <property type="component" value="Unassembled WGS sequence"/>
</dbReference>
<accession>A0A426ZM15</accession>
<evidence type="ECO:0000313" key="2">
    <source>
        <dbReference type="Proteomes" id="UP000287651"/>
    </source>
</evidence>
<comment type="caution">
    <text evidence="1">The sequence shown here is derived from an EMBL/GenBank/DDBJ whole genome shotgun (WGS) entry which is preliminary data.</text>
</comment>
<dbReference type="EMBL" id="AMZH03005963">
    <property type="protein sequence ID" value="RRT65033.1"/>
    <property type="molecule type" value="Genomic_DNA"/>
</dbReference>
<sequence length="71" mass="7603">MDVVAGGVSTMQFDLYARDQLSEIRSSGKSKEVVGSAISWPRSRQVVALVSRRPAKGPCLGVSVRPDPSND</sequence>
<proteinExistence type="predicted"/>
<gene>
    <name evidence="1" type="ORF">B296_00020812</name>
</gene>
<reference evidence="1 2" key="1">
    <citation type="journal article" date="2014" name="Agronomy (Basel)">
        <title>A Draft Genome Sequence for Ensete ventricosum, the Drought-Tolerant Tree Against Hunger.</title>
        <authorList>
            <person name="Harrison J."/>
            <person name="Moore K.A."/>
            <person name="Paszkiewicz K."/>
            <person name="Jones T."/>
            <person name="Grant M."/>
            <person name="Ambacheew D."/>
            <person name="Muzemil S."/>
            <person name="Studholme D.J."/>
        </authorList>
    </citation>
    <scope>NUCLEOTIDE SEQUENCE [LARGE SCALE GENOMIC DNA]</scope>
</reference>
<dbReference type="AlphaFoldDB" id="A0A426ZM15"/>
<evidence type="ECO:0000313" key="1">
    <source>
        <dbReference type="EMBL" id="RRT65033.1"/>
    </source>
</evidence>